<reference evidence="1 2" key="1">
    <citation type="journal article" date="2016" name="Genome Announc.">
        <title>Whole-Genome Sequence of Rummeliibacillus stabekisii Strain PP9 Isolated from Antarctic Soil.</title>
        <authorList>
            <person name="da Mota F.F."/>
            <person name="Vollu R.E."/>
            <person name="Jurelevicius D."/>
            <person name="Seldin L."/>
        </authorList>
    </citation>
    <scope>NUCLEOTIDE SEQUENCE [LARGE SCALE GENOMIC DNA]</scope>
    <source>
        <strain evidence="1 2">PP9</strain>
    </source>
</reference>
<protein>
    <recommendedName>
        <fullName evidence="3">DUF3889 domain-containing protein</fullName>
    </recommendedName>
</protein>
<evidence type="ECO:0000313" key="1">
    <source>
        <dbReference type="EMBL" id="AMW99007.1"/>
    </source>
</evidence>
<organism evidence="1 2">
    <name type="scientific">Rummeliibacillus stabekisii</name>
    <dbReference type="NCBI Taxonomy" id="241244"/>
    <lineage>
        <taxon>Bacteria</taxon>
        <taxon>Bacillati</taxon>
        <taxon>Bacillota</taxon>
        <taxon>Bacilli</taxon>
        <taxon>Bacillales</taxon>
        <taxon>Caryophanaceae</taxon>
        <taxon>Rummeliibacillus</taxon>
    </lineage>
</organism>
<dbReference type="Proteomes" id="UP000076021">
    <property type="component" value="Chromosome"/>
</dbReference>
<name>A0A143HB97_9BACL</name>
<dbReference type="Gene3D" id="3.10.450.390">
    <property type="entry name" value="Protein of unknown function DUF3889"/>
    <property type="match status" value="1"/>
</dbReference>
<dbReference type="RefSeq" id="WP_066787116.1">
    <property type="nucleotide sequence ID" value="NZ_CP014806.1"/>
</dbReference>
<dbReference type="STRING" id="241244.ATY39_05760"/>
<dbReference type="OrthoDB" id="2377048at2"/>
<dbReference type="KEGG" id="rst:ATY39_05760"/>
<proteinExistence type="predicted"/>
<evidence type="ECO:0008006" key="3">
    <source>
        <dbReference type="Google" id="ProtNLM"/>
    </source>
</evidence>
<dbReference type="EMBL" id="CP014806">
    <property type="protein sequence ID" value="AMW99007.1"/>
    <property type="molecule type" value="Genomic_DNA"/>
</dbReference>
<accession>A0A143HB97</accession>
<keyword evidence="2" id="KW-1185">Reference proteome</keyword>
<gene>
    <name evidence="1" type="ORF">ATY39_05760</name>
</gene>
<dbReference type="Pfam" id="PF13028">
    <property type="entry name" value="DUF3889"/>
    <property type="match status" value="1"/>
</dbReference>
<dbReference type="InterPro" id="IPR024987">
    <property type="entry name" value="DUF3889"/>
</dbReference>
<dbReference type="AlphaFoldDB" id="A0A143HB97"/>
<evidence type="ECO:0000313" key="2">
    <source>
        <dbReference type="Proteomes" id="UP000076021"/>
    </source>
</evidence>
<sequence length="112" mass="13106">MKTILLIQFALFSAFFGDISHIDLDQNTNNKHTISTYYKWGQVAIKKTKEQYPQAKIIDYFHIGKVSITDYSIEKFRFWIKDSNKEFGVYVDLKIDNATGELIGIKFKETNK</sequence>
<reference evidence="2" key="2">
    <citation type="submission" date="2016-03" db="EMBL/GenBank/DDBJ databases">
        <authorList>
            <person name="Ploux O."/>
        </authorList>
    </citation>
    <scope>NUCLEOTIDE SEQUENCE [LARGE SCALE GENOMIC DNA]</scope>
    <source>
        <strain evidence="2">PP9</strain>
    </source>
</reference>